<feature type="domain" description="Glucose-methanol-choline oxidoreductase N-terminal" evidence="6">
    <location>
        <begin position="2"/>
        <end position="203"/>
    </location>
</feature>
<dbReference type="GO" id="GO:0050660">
    <property type="term" value="F:flavin adenine dinucleotide binding"/>
    <property type="evidence" value="ECO:0007669"/>
    <property type="project" value="InterPro"/>
</dbReference>
<dbReference type="Proteomes" id="UP000094527">
    <property type="component" value="Unassembled WGS sequence"/>
</dbReference>
<comment type="similarity">
    <text evidence="2">Belongs to the GMC oxidoreductase family.</text>
</comment>
<keyword evidence="4" id="KW-0274">FAD</keyword>
<dbReference type="InterPro" id="IPR000172">
    <property type="entry name" value="GMC_OxRdtase_N"/>
</dbReference>
<proteinExistence type="inferred from homology"/>
<keyword evidence="8" id="KW-1185">Reference proteome</keyword>
<dbReference type="PANTHER" id="PTHR11552:SF147">
    <property type="entry name" value="CHOLINE DEHYDROGENASE, MITOCHONDRIAL"/>
    <property type="match status" value="1"/>
</dbReference>
<dbReference type="GO" id="GO:0016614">
    <property type="term" value="F:oxidoreductase activity, acting on CH-OH group of donors"/>
    <property type="evidence" value="ECO:0007669"/>
    <property type="project" value="InterPro"/>
</dbReference>
<sequence>MLGGSTSTNFMMYVRGNKEDFNRWSTEDAVGDPQWNYENLLPYYKKPEDYNGIYASDPASAQYHGKGGLLNVATHDYMPGVEEFLAAAQEKGYTVGDYNGANQEVFSKVDVTTQDGWRESTYRAFYKDTGKPSNLCIKKYALVTKINFRPIAIPGKPRKAVGVTYQRQGLTRSVTATKEIILSAGAFGSAKILLLSGVGPAAHLRSLKVTEKN</sequence>
<gene>
    <name evidence="7" type="ORF">Ocin01_18020</name>
</gene>
<evidence type="ECO:0000313" key="7">
    <source>
        <dbReference type="EMBL" id="ODM88661.1"/>
    </source>
</evidence>
<accession>A0A1D2M6V8</accession>
<dbReference type="AlphaFoldDB" id="A0A1D2M6V8"/>
<dbReference type="Gene3D" id="3.50.50.60">
    <property type="entry name" value="FAD/NAD(P)-binding domain"/>
    <property type="match status" value="1"/>
</dbReference>
<comment type="cofactor">
    <cofactor evidence="1">
        <name>FAD</name>
        <dbReference type="ChEBI" id="CHEBI:57692"/>
    </cofactor>
</comment>
<evidence type="ECO:0000256" key="1">
    <source>
        <dbReference type="ARBA" id="ARBA00001974"/>
    </source>
</evidence>
<dbReference type="Gene3D" id="4.10.450.10">
    <property type="entry name" value="Glucose Oxidase, domain 2"/>
    <property type="match status" value="1"/>
</dbReference>
<dbReference type="SUPFAM" id="SSF51905">
    <property type="entry name" value="FAD/NAD(P)-binding domain"/>
    <property type="match status" value="1"/>
</dbReference>
<dbReference type="STRING" id="48709.A0A1D2M6V8"/>
<dbReference type="OrthoDB" id="269227at2759"/>
<dbReference type="EMBL" id="LJIJ01003335">
    <property type="protein sequence ID" value="ODM88661.1"/>
    <property type="molecule type" value="Genomic_DNA"/>
</dbReference>
<dbReference type="Gene3D" id="3.30.560.10">
    <property type="entry name" value="Glucose Oxidase, domain 3"/>
    <property type="match status" value="1"/>
</dbReference>
<organism evidence="7 8">
    <name type="scientific">Orchesella cincta</name>
    <name type="common">Springtail</name>
    <name type="synonym">Podura cincta</name>
    <dbReference type="NCBI Taxonomy" id="48709"/>
    <lineage>
        <taxon>Eukaryota</taxon>
        <taxon>Metazoa</taxon>
        <taxon>Ecdysozoa</taxon>
        <taxon>Arthropoda</taxon>
        <taxon>Hexapoda</taxon>
        <taxon>Collembola</taxon>
        <taxon>Entomobryomorpha</taxon>
        <taxon>Entomobryoidea</taxon>
        <taxon>Orchesellidae</taxon>
        <taxon>Orchesellinae</taxon>
        <taxon>Orchesella</taxon>
    </lineage>
</organism>
<name>A0A1D2M6V8_ORCCI</name>
<evidence type="ECO:0000259" key="6">
    <source>
        <dbReference type="Pfam" id="PF00732"/>
    </source>
</evidence>
<keyword evidence="3" id="KW-0285">Flavoprotein</keyword>
<dbReference type="InterPro" id="IPR036188">
    <property type="entry name" value="FAD/NAD-bd_sf"/>
</dbReference>
<dbReference type="InterPro" id="IPR027424">
    <property type="entry name" value="Glucose_Oxidase_domain_2"/>
</dbReference>
<evidence type="ECO:0000313" key="8">
    <source>
        <dbReference type="Proteomes" id="UP000094527"/>
    </source>
</evidence>
<evidence type="ECO:0000256" key="3">
    <source>
        <dbReference type="ARBA" id="ARBA00022630"/>
    </source>
</evidence>
<dbReference type="Pfam" id="PF00732">
    <property type="entry name" value="GMC_oxred_N"/>
    <property type="match status" value="1"/>
</dbReference>
<dbReference type="PANTHER" id="PTHR11552">
    <property type="entry name" value="GLUCOSE-METHANOL-CHOLINE GMC OXIDOREDUCTASE"/>
    <property type="match status" value="1"/>
</dbReference>
<dbReference type="InterPro" id="IPR012132">
    <property type="entry name" value="GMC_OxRdtase"/>
</dbReference>
<comment type="caution">
    <text evidence="7">The sequence shown here is derived from an EMBL/GenBank/DDBJ whole genome shotgun (WGS) entry which is preliminary data.</text>
</comment>
<evidence type="ECO:0000256" key="4">
    <source>
        <dbReference type="ARBA" id="ARBA00022827"/>
    </source>
</evidence>
<evidence type="ECO:0000256" key="2">
    <source>
        <dbReference type="ARBA" id="ARBA00010790"/>
    </source>
</evidence>
<protein>
    <submittedName>
        <fullName evidence="7">Glucose dehydrogenase [FAD, quinone]</fullName>
    </submittedName>
</protein>
<reference evidence="7 8" key="1">
    <citation type="journal article" date="2016" name="Genome Biol. Evol.">
        <title>Gene Family Evolution Reflects Adaptation to Soil Environmental Stressors in the Genome of the Collembolan Orchesella cincta.</title>
        <authorList>
            <person name="Faddeeva-Vakhrusheva A."/>
            <person name="Derks M.F."/>
            <person name="Anvar S.Y."/>
            <person name="Agamennone V."/>
            <person name="Suring W."/>
            <person name="Smit S."/>
            <person name="van Straalen N.M."/>
            <person name="Roelofs D."/>
        </authorList>
    </citation>
    <scope>NUCLEOTIDE SEQUENCE [LARGE SCALE GENOMIC DNA]</scope>
    <source>
        <tissue evidence="7">Mixed pool</tissue>
    </source>
</reference>
<evidence type="ECO:0000256" key="5">
    <source>
        <dbReference type="ARBA" id="ARBA00023002"/>
    </source>
</evidence>
<keyword evidence="5" id="KW-0560">Oxidoreductase</keyword>